<feature type="chain" id="PRO_5025500090" evidence="4">
    <location>
        <begin position="21"/>
        <end position="294"/>
    </location>
</feature>
<evidence type="ECO:0000256" key="1">
    <source>
        <dbReference type="ARBA" id="ARBA00023002"/>
    </source>
</evidence>
<dbReference type="Pfam" id="PF14833">
    <property type="entry name" value="NAD_binding_11"/>
    <property type="match status" value="1"/>
</dbReference>
<evidence type="ECO:0000256" key="4">
    <source>
        <dbReference type="SAM" id="SignalP"/>
    </source>
</evidence>
<dbReference type="SUPFAM" id="SSF48179">
    <property type="entry name" value="6-phosphogluconate dehydrogenase C-terminal domain-like"/>
    <property type="match status" value="1"/>
</dbReference>
<dbReference type="SUPFAM" id="SSF51735">
    <property type="entry name" value="NAD(P)-binding Rossmann-fold domains"/>
    <property type="match status" value="1"/>
</dbReference>
<evidence type="ECO:0000256" key="3">
    <source>
        <dbReference type="PIRSR" id="PIRSR000103-1"/>
    </source>
</evidence>
<feature type="domain" description="6-phosphogluconate dehydrogenase NADP-binding" evidence="5">
    <location>
        <begin position="6"/>
        <end position="163"/>
    </location>
</feature>
<accession>A0A6C0L5V2</accession>
<evidence type="ECO:0000256" key="2">
    <source>
        <dbReference type="ARBA" id="ARBA00023027"/>
    </source>
</evidence>
<proteinExistence type="predicted"/>
<evidence type="ECO:0000259" key="5">
    <source>
        <dbReference type="Pfam" id="PF03446"/>
    </source>
</evidence>
<reference evidence="7" key="1">
    <citation type="journal article" date="2020" name="Antimicrob. Agents Chemother.">
        <title>A multi-species bunch of VIM-1 carbapenemase producing Enterobacterales linked by a novel, highly conjugative and broad-host range IncA plasmid, menaces the re-emergence of VIM-1.</title>
        <authorList>
            <person name="Arcari G."/>
            <person name="Di Lella F.M."/>
            <person name="Bibbolino G."/>
            <person name="Mengoni F."/>
            <person name="Beccaccioli M."/>
            <person name="Antonelli G."/>
            <person name="Faino L."/>
            <person name="Carattoli A."/>
        </authorList>
    </citation>
    <scope>NUCLEOTIDE SEQUENCE</scope>
    <source>
        <plasmid evidence="7">pIron_OXY</plasmid>
    </source>
</reference>
<keyword evidence="4" id="KW-0732">Signal</keyword>
<dbReference type="InterPro" id="IPR006115">
    <property type="entry name" value="6PGDH_NADP-bd"/>
</dbReference>
<dbReference type="AlphaFoldDB" id="A0A6C0L5V2"/>
<keyword evidence="7" id="KW-0614">Plasmid</keyword>
<dbReference type="InterPro" id="IPR051265">
    <property type="entry name" value="HIBADH-related_NP60_sf"/>
</dbReference>
<dbReference type="InterPro" id="IPR029154">
    <property type="entry name" value="HIBADH-like_NADP-bd"/>
</dbReference>
<dbReference type="InterPro" id="IPR015815">
    <property type="entry name" value="HIBADH-related"/>
</dbReference>
<dbReference type="EMBL" id="MN783747">
    <property type="protein sequence ID" value="QHU24184.1"/>
    <property type="molecule type" value="Genomic_DNA"/>
</dbReference>
<dbReference type="GO" id="GO:0051287">
    <property type="term" value="F:NAD binding"/>
    <property type="evidence" value="ECO:0007669"/>
    <property type="project" value="InterPro"/>
</dbReference>
<sequence>MTNLPKVAVLGLGAMGHAFAGNLLQKGFVVQAWNRSPEKGRDLVASGLTLCATPRQAVAHVDVIISMLADGKVTLEVLEEIAPVCKKEAIFCQMGTIGVQQTTDSIELLKKLQPAMIFVDAPVSGTKGPAENAQILVLASGEREKCAAAEAVFSAIARGTQWFGEAGNGQKIKLVLNSWLISMMQGVVESNMLAARLGFTSVQFWDAIAGGPLAAPYVQAKLAAIEKNDYAPQMQLVHALKDAKLALELSDPGTMPVLHTIADVWGNAVEDGFGEKDLSSIAMWMSVSVQREPY</sequence>
<dbReference type="InterPro" id="IPR036291">
    <property type="entry name" value="NAD(P)-bd_dom_sf"/>
</dbReference>
<dbReference type="PANTHER" id="PTHR43580">
    <property type="entry name" value="OXIDOREDUCTASE GLYR1-RELATED"/>
    <property type="match status" value="1"/>
</dbReference>
<name>A0A6C0L5V2_KLEOX</name>
<geneLocation type="plasmid" evidence="7">
    <name>pIron_OXY</name>
</geneLocation>
<keyword evidence="2" id="KW-0520">NAD</keyword>
<dbReference type="PIRSF" id="PIRSF000103">
    <property type="entry name" value="HIBADH"/>
    <property type="match status" value="1"/>
</dbReference>
<keyword evidence="1" id="KW-0560">Oxidoreductase</keyword>
<dbReference type="PANTHER" id="PTHR43580:SF2">
    <property type="entry name" value="CYTOKINE-LIKE NUCLEAR FACTOR N-PAC"/>
    <property type="match status" value="1"/>
</dbReference>
<organism evidence="7">
    <name type="scientific">Klebsiella oxytoca</name>
    <dbReference type="NCBI Taxonomy" id="571"/>
    <lineage>
        <taxon>Bacteria</taxon>
        <taxon>Pseudomonadati</taxon>
        <taxon>Pseudomonadota</taxon>
        <taxon>Gammaproteobacteria</taxon>
        <taxon>Enterobacterales</taxon>
        <taxon>Enterobacteriaceae</taxon>
        <taxon>Klebsiella/Raoultella group</taxon>
        <taxon>Klebsiella</taxon>
    </lineage>
</organism>
<dbReference type="GO" id="GO:0016616">
    <property type="term" value="F:oxidoreductase activity, acting on the CH-OH group of donors, NAD or NADP as acceptor"/>
    <property type="evidence" value="ECO:0007669"/>
    <property type="project" value="UniProtKB-ARBA"/>
</dbReference>
<evidence type="ECO:0000259" key="6">
    <source>
        <dbReference type="Pfam" id="PF14833"/>
    </source>
</evidence>
<feature type="domain" description="3-hydroxyisobutyrate dehydrogenase-like NAD-binding" evidence="6">
    <location>
        <begin position="167"/>
        <end position="282"/>
    </location>
</feature>
<feature type="active site" evidence="3">
    <location>
        <position position="173"/>
    </location>
</feature>
<dbReference type="GO" id="GO:0050661">
    <property type="term" value="F:NADP binding"/>
    <property type="evidence" value="ECO:0007669"/>
    <property type="project" value="InterPro"/>
</dbReference>
<evidence type="ECO:0000313" key="7">
    <source>
        <dbReference type="EMBL" id="QHU24184.1"/>
    </source>
</evidence>
<dbReference type="Gene3D" id="1.10.1040.10">
    <property type="entry name" value="N-(1-d-carboxylethyl)-l-norvaline Dehydrogenase, domain 2"/>
    <property type="match status" value="1"/>
</dbReference>
<dbReference type="InterPro" id="IPR008927">
    <property type="entry name" value="6-PGluconate_DH-like_C_sf"/>
</dbReference>
<protein>
    <submittedName>
        <fullName evidence="7">2-hydroxy-3-oxopropionate reductase</fullName>
    </submittedName>
</protein>
<dbReference type="RefSeq" id="WP_060591199.1">
    <property type="nucleotide sequence ID" value="NZ_MN783747.1"/>
</dbReference>
<dbReference type="Pfam" id="PF03446">
    <property type="entry name" value="NAD_binding_2"/>
    <property type="match status" value="1"/>
</dbReference>
<dbReference type="Gene3D" id="3.40.50.720">
    <property type="entry name" value="NAD(P)-binding Rossmann-like Domain"/>
    <property type="match status" value="1"/>
</dbReference>
<dbReference type="InterPro" id="IPR013328">
    <property type="entry name" value="6PGD_dom2"/>
</dbReference>
<feature type="signal peptide" evidence="4">
    <location>
        <begin position="1"/>
        <end position="20"/>
    </location>
</feature>